<reference evidence="2 3" key="1">
    <citation type="submission" date="2012-05" db="EMBL/GenBank/DDBJ databases">
        <authorList>
            <person name="Weinstock G."/>
            <person name="Sodergren E."/>
            <person name="Lobos E.A."/>
            <person name="Fulton L."/>
            <person name="Fulton R."/>
            <person name="Courtney L."/>
            <person name="Fronick C."/>
            <person name="O'Laughlin M."/>
            <person name="Godfrey J."/>
            <person name="Wilson R.M."/>
            <person name="Miner T."/>
            <person name="Farmer C."/>
            <person name="Delehaunty K."/>
            <person name="Cordes M."/>
            <person name="Minx P."/>
            <person name="Tomlinson C."/>
            <person name="Chen J."/>
            <person name="Wollam A."/>
            <person name="Pepin K.H."/>
            <person name="Bhonagiri V."/>
            <person name="Zhang X."/>
            <person name="Suruliraj S."/>
            <person name="Warren W."/>
            <person name="Mitreva M."/>
            <person name="Mardis E.R."/>
            <person name="Wilson R.K."/>
        </authorList>
    </citation>
    <scope>NUCLEOTIDE SEQUENCE [LARGE SCALE GENOMIC DNA]</scope>
    <source>
        <strain evidence="2 3">F0055</strain>
    </source>
</reference>
<dbReference type="HOGENOM" id="CLU_112891_0_0_10"/>
<sequence length="192" mass="22425">MIMKRLHFLLPMLLLAMLSLTFSSCEIEPGDPYFARYEWWDDSYRNPDRMLVDMARTLRGRWQGTLVAKGLDGYGRPIQKNYLTQIEFDQYTSMAIYGRGIQSDYRSINDPNPYTRRFSWHINSRTGDIYIDYDNNYSMMIPYKTMNLSGSGFVGEMIAHDETDDFNFQRYTLAKSGAFDASAENDSIDNKK</sequence>
<feature type="chain" id="PRO_5003954705" description="Lipocalin-like domain-containing protein" evidence="1">
    <location>
        <begin position="25"/>
        <end position="192"/>
    </location>
</feature>
<dbReference type="EMBL" id="AMEP01000142">
    <property type="protein sequence ID" value="EKX97327.1"/>
    <property type="molecule type" value="Genomic_DNA"/>
</dbReference>
<dbReference type="PATRIC" id="fig|1127699.3.peg.2054"/>
<name>L1N1Y3_9BACT</name>
<evidence type="ECO:0008006" key="4">
    <source>
        <dbReference type="Google" id="ProtNLM"/>
    </source>
</evidence>
<keyword evidence="1" id="KW-0732">Signal</keyword>
<protein>
    <recommendedName>
        <fullName evidence="4">Lipocalin-like domain-containing protein</fullName>
    </recommendedName>
</protein>
<evidence type="ECO:0000256" key="1">
    <source>
        <dbReference type="SAM" id="SignalP"/>
    </source>
</evidence>
<dbReference type="PROSITE" id="PS51257">
    <property type="entry name" value="PROKAR_LIPOPROTEIN"/>
    <property type="match status" value="1"/>
</dbReference>
<evidence type="ECO:0000313" key="3">
    <source>
        <dbReference type="Proteomes" id="UP000010433"/>
    </source>
</evidence>
<organism evidence="2 3">
    <name type="scientific">Hoylesella saccharolytica F0055</name>
    <dbReference type="NCBI Taxonomy" id="1127699"/>
    <lineage>
        <taxon>Bacteria</taxon>
        <taxon>Pseudomonadati</taxon>
        <taxon>Bacteroidota</taxon>
        <taxon>Bacteroidia</taxon>
        <taxon>Bacteroidales</taxon>
        <taxon>Prevotellaceae</taxon>
        <taxon>Hoylesella</taxon>
    </lineage>
</organism>
<accession>L1N1Y3</accession>
<proteinExistence type="predicted"/>
<evidence type="ECO:0000313" key="2">
    <source>
        <dbReference type="EMBL" id="EKX97327.1"/>
    </source>
</evidence>
<feature type="signal peptide" evidence="1">
    <location>
        <begin position="1"/>
        <end position="24"/>
    </location>
</feature>
<comment type="caution">
    <text evidence="2">The sequence shown here is derived from an EMBL/GenBank/DDBJ whole genome shotgun (WGS) entry which is preliminary data.</text>
</comment>
<dbReference type="Proteomes" id="UP000010433">
    <property type="component" value="Unassembled WGS sequence"/>
</dbReference>
<dbReference type="AlphaFoldDB" id="L1N1Y3"/>
<gene>
    <name evidence="2" type="ORF">HMPREF9151_02248</name>
</gene>
<keyword evidence="3" id="KW-1185">Reference proteome</keyword>